<dbReference type="Pfam" id="PF01566">
    <property type="entry name" value="Nramp"/>
    <property type="match status" value="1"/>
</dbReference>
<feature type="transmembrane region" description="Helical" evidence="5">
    <location>
        <begin position="237"/>
        <end position="254"/>
    </location>
</feature>
<evidence type="ECO:0000256" key="3">
    <source>
        <dbReference type="ARBA" id="ARBA00022989"/>
    </source>
</evidence>
<reference evidence="6" key="1">
    <citation type="journal article" date="2015" name="Nature">
        <title>Complex archaea that bridge the gap between prokaryotes and eukaryotes.</title>
        <authorList>
            <person name="Spang A."/>
            <person name="Saw J.H."/>
            <person name="Jorgensen S.L."/>
            <person name="Zaremba-Niedzwiedzka K."/>
            <person name="Martijn J."/>
            <person name="Lind A.E."/>
            <person name="van Eijk R."/>
            <person name="Schleper C."/>
            <person name="Guy L."/>
            <person name="Ettema T.J."/>
        </authorList>
    </citation>
    <scope>NUCLEOTIDE SEQUENCE</scope>
</reference>
<keyword evidence="3 5" id="KW-1133">Transmembrane helix</keyword>
<comment type="subcellular location">
    <subcellularLocation>
        <location evidence="1">Membrane</location>
        <topology evidence="1">Multi-pass membrane protein</topology>
    </subcellularLocation>
</comment>
<accession>A0A0F9DVF9</accession>
<keyword evidence="4 5" id="KW-0472">Membrane</keyword>
<dbReference type="GO" id="GO:0016020">
    <property type="term" value="C:membrane"/>
    <property type="evidence" value="ECO:0007669"/>
    <property type="project" value="UniProtKB-SubCell"/>
</dbReference>
<evidence type="ECO:0000256" key="4">
    <source>
        <dbReference type="ARBA" id="ARBA00023136"/>
    </source>
</evidence>
<evidence type="ECO:0000256" key="2">
    <source>
        <dbReference type="ARBA" id="ARBA00022692"/>
    </source>
</evidence>
<feature type="transmembrane region" description="Helical" evidence="5">
    <location>
        <begin position="55"/>
        <end position="75"/>
    </location>
</feature>
<evidence type="ECO:0000313" key="6">
    <source>
        <dbReference type="EMBL" id="KKL65818.1"/>
    </source>
</evidence>
<dbReference type="AlphaFoldDB" id="A0A0F9DVF9"/>
<dbReference type="EMBL" id="LAZR01027411">
    <property type="protein sequence ID" value="KKL65818.1"/>
    <property type="molecule type" value="Genomic_DNA"/>
</dbReference>
<evidence type="ECO:0000256" key="1">
    <source>
        <dbReference type="ARBA" id="ARBA00004141"/>
    </source>
</evidence>
<feature type="transmembrane region" description="Helical" evidence="5">
    <location>
        <begin position="260"/>
        <end position="279"/>
    </location>
</feature>
<feature type="transmembrane region" description="Helical" evidence="5">
    <location>
        <begin position="24"/>
        <end position="43"/>
    </location>
</feature>
<comment type="caution">
    <text evidence="6">The sequence shown here is derived from an EMBL/GenBank/DDBJ whole genome shotgun (WGS) entry which is preliminary data.</text>
</comment>
<dbReference type="InterPro" id="IPR001046">
    <property type="entry name" value="NRAMP_fam"/>
</dbReference>
<keyword evidence="2 5" id="KW-0812">Transmembrane</keyword>
<gene>
    <name evidence="6" type="ORF">LCGC14_2151190</name>
</gene>
<organism evidence="6">
    <name type="scientific">marine sediment metagenome</name>
    <dbReference type="NCBI Taxonomy" id="412755"/>
    <lineage>
        <taxon>unclassified sequences</taxon>
        <taxon>metagenomes</taxon>
        <taxon>ecological metagenomes</taxon>
    </lineage>
</organism>
<feature type="transmembrane region" description="Helical" evidence="5">
    <location>
        <begin position="295"/>
        <end position="315"/>
    </location>
</feature>
<evidence type="ECO:0000256" key="5">
    <source>
        <dbReference type="SAM" id="Phobius"/>
    </source>
</evidence>
<protein>
    <submittedName>
        <fullName evidence="6">Uncharacterized protein</fullName>
    </submittedName>
</protein>
<feature type="transmembrane region" description="Helical" evidence="5">
    <location>
        <begin position="95"/>
        <end position="117"/>
    </location>
</feature>
<feature type="transmembrane region" description="Helical" evidence="5">
    <location>
        <begin position="138"/>
        <end position="157"/>
    </location>
</feature>
<proteinExistence type="predicted"/>
<sequence length="321" mass="34468">MSALISACGAAGHAILPIFERPEHGKIFFGIVHSLLGLGLVLVGGYKLLEKIMSVAIAVMFATVLLTVVMLNPDWSEVVTGLFVPRIPKLHKGGLTWTIALTGGVGGTLTVLCYGYWIREKGRTGVGYLRTCRIDLGVAYAFTALFGLAMVIIGGAVQVEGKGADLVVALAGTLGKRLGSTGRWLFLIGAWSALFSSLLGVWQAVPYVFADFFGLVRHGKADGPRPPVDTRALPYRGYLLLLAFVPMIGLLGSFKSVQKAYAVFGALFMPMLAVALLILNGRGRWVGAKMRNRPVTVAVLTATVVLFLTAFFFVIRKKYMS</sequence>
<dbReference type="GO" id="GO:0046873">
    <property type="term" value="F:metal ion transmembrane transporter activity"/>
    <property type="evidence" value="ECO:0007669"/>
    <property type="project" value="InterPro"/>
</dbReference>
<name>A0A0F9DVF9_9ZZZZ</name>